<keyword evidence="2" id="KW-1185">Reference proteome</keyword>
<evidence type="ECO:0008006" key="3">
    <source>
        <dbReference type="Google" id="ProtNLM"/>
    </source>
</evidence>
<evidence type="ECO:0000313" key="2">
    <source>
        <dbReference type="Proteomes" id="UP000295345"/>
    </source>
</evidence>
<dbReference type="EMBL" id="SMKI01000082">
    <property type="protein sequence ID" value="TDC76216.1"/>
    <property type="molecule type" value="Genomic_DNA"/>
</dbReference>
<dbReference type="Gene3D" id="1.20.1270.240">
    <property type="match status" value="1"/>
</dbReference>
<dbReference type="Pfam" id="PF03881">
    <property type="entry name" value="Fructosamin_kin"/>
    <property type="match status" value="1"/>
</dbReference>
<feature type="non-terminal residue" evidence="1">
    <location>
        <position position="285"/>
    </location>
</feature>
<dbReference type="InterPro" id="IPR016477">
    <property type="entry name" value="Fructo-/Ketosamine-3-kinase"/>
</dbReference>
<dbReference type="OrthoDB" id="5291879at2"/>
<gene>
    <name evidence="1" type="ORF">E1283_10435</name>
</gene>
<protein>
    <recommendedName>
        <fullName evidence="3">Fructosamine kinase</fullName>
    </recommendedName>
</protein>
<dbReference type="PIRSF" id="PIRSF006221">
    <property type="entry name" value="Ketosamine-3-kinase"/>
    <property type="match status" value="1"/>
</dbReference>
<organism evidence="1 2">
    <name type="scientific">Streptomyces hainanensis</name>
    <dbReference type="NCBI Taxonomy" id="402648"/>
    <lineage>
        <taxon>Bacteria</taxon>
        <taxon>Bacillati</taxon>
        <taxon>Actinomycetota</taxon>
        <taxon>Actinomycetes</taxon>
        <taxon>Kitasatosporales</taxon>
        <taxon>Streptomycetaceae</taxon>
        <taxon>Streptomyces</taxon>
    </lineage>
</organism>
<name>A0A4R4TIK2_9ACTN</name>
<dbReference type="SUPFAM" id="SSF56112">
    <property type="entry name" value="Protein kinase-like (PK-like)"/>
    <property type="match status" value="1"/>
</dbReference>
<dbReference type="PANTHER" id="PTHR12149:SF8">
    <property type="entry name" value="PROTEIN-RIBULOSAMINE 3-KINASE"/>
    <property type="match status" value="1"/>
</dbReference>
<accession>A0A4R4TIK2</accession>
<dbReference type="InterPro" id="IPR011009">
    <property type="entry name" value="Kinase-like_dom_sf"/>
</dbReference>
<proteinExistence type="predicted"/>
<dbReference type="PANTHER" id="PTHR12149">
    <property type="entry name" value="FRUCTOSAMINE 3 KINASE-RELATED PROTEIN"/>
    <property type="match status" value="1"/>
</dbReference>
<reference evidence="1 2" key="1">
    <citation type="submission" date="2019-03" db="EMBL/GenBank/DDBJ databases">
        <title>Draft genome sequences of novel Actinobacteria.</title>
        <authorList>
            <person name="Sahin N."/>
            <person name="Ay H."/>
            <person name="Saygin H."/>
        </authorList>
    </citation>
    <scope>NUCLEOTIDE SEQUENCE [LARGE SCALE GENOMIC DNA]</scope>
    <source>
        <strain evidence="1 2">DSM 41900</strain>
    </source>
</reference>
<dbReference type="Proteomes" id="UP000295345">
    <property type="component" value="Unassembled WGS sequence"/>
</dbReference>
<comment type="caution">
    <text evidence="1">The sequence shown here is derived from an EMBL/GenBank/DDBJ whole genome shotgun (WGS) entry which is preliminary data.</text>
</comment>
<sequence>MTATVSVAERVSGLLDGAGGVAHRLGGGDICDGYRVELSGGPDGDVFAKTLAGAPADFFEAEAAGLALLRSTGAVAVPEVLAVEPDVLVLDWVPTAAPSAAEAERLGRDLAALHDTAAPHYGTAGPLYLGPVPLTTPDPPVTDPAGWPAFHAEHRLLPLLRRAVDGGGIGERDARDVERLCDRIDDVAGPPQPPAVIHGDLWSGNILWTGDRPRLIDPAAQGGHPEADLAFLENFGCPHWERVLGAYEDVRPLPGRRERASLHVLHHVLLHAALFGGAYGAECGG</sequence>
<dbReference type="Gene3D" id="1.10.510.10">
    <property type="entry name" value="Transferase(Phosphotransferase) domain 1"/>
    <property type="match status" value="1"/>
</dbReference>
<evidence type="ECO:0000313" key="1">
    <source>
        <dbReference type="EMBL" id="TDC76216.1"/>
    </source>
</evidence>
<dbReference type="RefSeq" id="WP_132817669.1">
    <property type="nucleotide sequence ID" value="NZ_SMKI01000082.1"/>
</dbReference>
<dbReference type="AlphaFoldDB" id="A0A4R4TIK2"/>
<dbReference type="Gene3D" id="3.30.200.20">
    <property type="entry name" value="Phosphorylase Kinase, domain 1"/>
    <property type="match status" value="1"/>
</dbReference>